<dbReference type="GO" id="GO:0043332">
    <property type="term" value="C:mating projection tip"/>
    <property type="evidence" value="ECO:0007669"/>
    <property type="project" value="UniProtKB-UniRule"/>
</dbReference>
<keyword evidence="7" id="KW-1133">Transmembrane helix</keyword>
<keyword evidence="6 10" id="KW-0184">Conjugation</keyword>
<comment type="similarity">
    <text evidence="4 10">Belongs to the PRM1 family.</text>
</comment>
<dbReference type="GO" id="GO:0032220">
    <property type="term" value="P:plasma membrane fusion involved in cytogamy"/>
    <property type="evidence" value="ECO:0007669"/>
    <property type="project" value="TreeGrafter"/>
</dbReference>
<dbReference type="InterPro" id="IPR026777">
    <property type="entry name" value="PRM1"/>
</dbReference>
<gene>
    <name evidence="12" type="ORF">BGW38_006699</name>
</gene>
<dbReference type="Pfam" id="PF01926">
    <property type="entry name" value="MMR_HSR1"/>
    <property type="match status" value="1"/>
</dbReference>
<evidence type="ECO:0000256" key="2">
    <source>
        <dbReference type="ARBA" id="ARBA00004127"/>
    </source>
</evidence>
<name>A0A9P6KAJ9_9FUNG</name>
<keyword evidence="13" id="KW-1185">Reference proteome</keyword>
<evidence type="ECO:0000256" key="1">
    <source>
        <dbReference type="ARBA" id="ARBA00002512"/>
    </source>
</evidence>
<protein>
    <recommendedName>
        <fullName evidence="10">Plasma membrane fusion protein PRM1</fullName>
    </recommendedName>
</protein>
<comment type="subcellular location">
    <subcellularLocation>
        <location evidence="3">Cell envelope</location>
    </subcellularLocation>
    <subcellularLocation>
        <location evidence="10">Cell membrane</location>
        <topology evidence="10">Multi-pass membrane protein</topology>
    </subcellularLocation>
    <subcellularLocation>
        <location evidence="2">Endomembrane system</location>
        <topology evidence="2">Multi-pass membrane protein</topology>
    </subcellularLocation>
</comment>
<evidence type="ECO:0000313" key="13">
    <source>
        <dbReference type="Proteomes" id="UP000780801"/>
    </source>
</evidence>
<dbReference type="OrthoDB" id="8954335at2759"/>
<dbReference type="EMBL" id="JAABOA010004307">
    <property type="protein sequence ID" value="KAF9577838.1"/>
    <property type="molecule type" value="Genomic_DNA"/>
</dbReference>
<feature type="domain" description="G" evidence="11">
    <location>
        <begin position="14"/>
        <end position="107"/>
    </location>
</feature>
<dbReference type="GO" id="GO:0012505">
    <property type="term" value="C:endomembrane system"/>
    <property type="evidence" value="ECO:0007669"/>
    <property type="project" value="UniProtKB-SubCell"/>
</dbReference>
<dbReference type="Proteomes" id="UP000780801">
    <property type="component" value="Unassembled WGS sequence"/>
</dbReference>
<keyword evidence="9" id="KW-0325">Glycoprotein</keyword>
<keyword evidence="10" id="KW-1003">Cell membrane</keyword>
<comment type="caution">
    <text evidence="12">The sequence shown here is derived from an EMBL/GenBank/DDBJ whole genome shotgun (WGS) entry which is preliminary data.</text>
</comment>
<evidence type="ECO:0000256" key="9">
    <source>
        <dbReference type="ARBA" id="ARBA00023180"/>
    </source>
</evidence>
<accession>A0A9P6KAJ9</accession>
<evidence type="ECO:0000256" key="7">
    <source>
        <dbReference type="ARBA" id="ARBA00022989"/>
    </source>
</evidence>
<dbReference type="InterPro" id="IPR027417">
    <property type="entry name" value="P-loop_NTPase"/>
</dbReference>
<dbReference type="GO" id="GO:0005525">
    <property type="term" value="F:GTP binding"/>
    <property type="evidence" value="ECO:0007669"/>
    <property type="project" value="InterPro"/>
</dbReference>
<proteinExistence type="inferred from homology"/>
<keyword evidence="5" id="KW-0812">Transmembrane</keyword>
<evidence type="ECO:0000256" key="8">
    <source>
        <dbReference type="ARBA" id="ARBA00023136"/>
    </source>
</evidence>
<evidence type="ECO:0000256" key="4">
    <source>
        <dbReference type="ARBA" id="ARBA00010780"/>
    </source>
</evidence>
<dbReference type="SUPFAM" id="SSF52540">
    <property type="entry name" value="P-loop containing nucleoside triphosphate hydrolases"/>
    <property type="match status" value="1"/>
</dbReference>
<evidence type="ECO:0000256" key="3">
    <source>
        <dbReference type="ARBA" id="ARBA00004196"/>
    </source>
</evidence>
<dbReference type="Gene3D" id="3.40.50.300">
    <property type="entry name" value="P-loop containing nucleotide triphosphate hydrolases"/>
    <property type="match status" value="1"/>
</dbReference>
<dbReference type="GO" id="GO:0005886">
    <property type="term" value="C:plasma membrane"/>
    <property type="evidence" value="ECO:0007669"/>
    <property type="project" value="UniProtKB-SubCell"/>
</dbReference>
<dbReference type="PANTHER" id="PTHR31030:SF1">
    <property type="entry name" value="PLASMA MEMBRANE FUSION PROTEIN PRM1"/>
    <property type="match status" value="1"/>
</dbReference>
<evidence type="ECO:0000256" key="5">
    <source>
        <dbReference type="ARBA" id="ARBA00022692"/>
    </source>
</evidence>
<dbReference type="PANTHER" id="PTHR31030">
    <property type="entry name" value="PLASMA MEMBRANE FUSION PROTEIN PRM1"/>
    <property type="match status" value="1"/>
</dbReference>
<keyword evidence="8" id="KW-0472">Membrane</keyword>
<dbReference type="AlphaFoldDB" id="A0A9P6KAJ9"/>
<evidence type="ECO:0000256" key="6">
    <source>
        <dbReference type="ARBA" id="ARBA00022971"/>
    </source>
</evidence>
<organism evidence="12 13">
    <name type="scientific">Lunasporangiospora selenospora</name>
    <dbReference type="NCBI Taxonomy" id="979761"/>
    <lineage>
        <taxon>Eukaryota</taxon>
        <taxon>Fungi</taxon>
        <taxon>Fungi incertae sedis</taxon>
        <taxon>Mucoromycota</taxon>
        <taxon>Mortierellomycotina</taxon>
        <taxon>Mortierellomycetes</taxon>
        <taxon>Mortierellales</taxon>
        <taxon>Mortierellaceae</taxon>
        <taxon>Lunasporangiospora</taxon>
    </lineage>
</organism>
<feature type="non-terminal residue" evidence="12">
    <location>
        <position position="380"/>
    </location>
</feature>
<sequence length="380" mass="42056">MSNRADLCIAQTNVLLIGNTGAGKSILLNSLGGQFESGLSLVNGMTYKLDYQDVEVQGTMLRLVDVPGLVEATDEMIQRNGQVITEALRMNGHFKLIFVLGDNSGRLQGDDFFTIGKVMKAIEYSVDVGVIINKVLKKYEVFYNDVGNQSEIVRKLNFFANNKIQKTRFSTIPLYDDNDIHKSAPVMYNLLNRMYPQKIPIANPINTSLEELNLFMEILWRLKGLGVDLGDLFADFRSASDMGKTLDGIQTTLLQGVEQAFGNSPVFAGLVKAVLHCLVLNKMASLSAGLQWVEEHAHISFPRVSAEILVMDSVQVDQLIAAALDVGQPSETDLGEKNGTFSWIPRDALSSVRLAKSAATNVFSRYEDTLREELPMYYGL</sequence>
<evidence type="ECO:0000256" key="10">
    <source>
        <dbReference type="RuleBase" id="RU366035"/>
    </source>
</evidence>
<evidence type="ECO:0000259" key="11">
    <source>
        <dbReference type="Pfam" id="PF01926"/>
    </source>
</evidence>
<dbReference type="InterPro" id="IPR006073">
    <property type="entry name" value="GTP-bd"/>
</dbReference>
<comment type="function">
    <text evidence="1 10">Involved in cell fusion during mating by stabilizing the plasma membrane fusion event.</text>
</comment>
<evidence type="ECO:0000313" key="12">
    <source>
        <dbReference type="EMBL" id="KAF9577838.1"/>
    </source>
</evidence>
<reference evidence="12" key="1">
    <citation type="journal article" date="2020" name="Fungal Divers.">
        <title>Resolving the Mortierellaceae phylogeny through synthesis of multi-gene phylogenetics and phylogenomics.</title>
        <authorList>
            <person name="Vandepol N."/>
            <person name="Liber J."/>
            <person name="Desiro A."/>
            <person name="Na H."/>
            <person name="Kennedy M."/>
            <person name="Barry K."/>
            <person name="Grigoriev I.V."/>
            <person name="Miller A.N."/>
            <person name="O'Donnell K."/>
            <person name="Stajich J.E."/>
            <person name="Bonito G."/>
        </authorList>
    </citation>
    <scope>NUCLEOTIDE SEQUENCE</scope>
    <source>
        <strain evidence="12">KOD1015</strain>
    </source>
</reference>